<gene>
    <name evidence="2" type="ORF">CCHLO57077_00019185</name>
</gene>
<accession>A0AA35PT44</accession>
<organism evidence="2 3">
    <name type="scientific">Clonostachys chloroleuca</name>
    <dbReference type="NCBI Taxonomy" id="1926264"/>
    <lineage>
        <taxon>Eukaryota</taxon>
        <taxon>Fungi</taxon>
        <taxon>Dikarya</taxon>
        <taxon>Ascomycota</taxon>
        <taxon>Pezizomycotina</taxon>
        <taxon>Sordariomycetes</taxon>
        <taxon>Hypocreomycetidae</taxon>
        <taxon>Hypocreales</taxon>
        <taxon>Bionectriaceae</taxon>
        <taxon>Clonostachys</taxon>
    </lineage>
</organism>
<evidence type="ECO:0000313" key="2">
    <source>
        <dbReference type="EMBL" id="CAI6028384.1"/>
    </source>
</evidence>
<feature type="non-terminal residue" evidence="2">
    <location>
        <position position="66"/>
    </location>
</feature>
<feature type="region of interest" description="Disordered" evidence="1">
    <location>
        <begin position="1"/>
        <end position="66"/>
    </location>
</feature>
<feature type="compositionally biased region" description="Pro residues" evidence="1">
    <location>
        <begin position="27"/>
        <end position="37"/>
    </location>
</feature>
<evidence type="ECO:0000313" key="3">
    <source>
        <dbReference type="Proteomes" id="UP001160390"/>
    </source>
</evidence>
<dbReference type="AlphaFoldDB" id="A0AA35PT44"/>
<comment type="caution">
    <text evidence="2">The sequence shown here is derived from an EMBL/GenBank/DDBJ whole genome shotgun (WGS) entry which is preliminary data.</text>
</comment>
<protein>
    <submittedName>
        <fullName evidence="2">Uncharacterized protein</fullName>
    </submittedName>
</protein>
<sequence length="66" mass="6833">MITIETTAVPGDPGAPPSPTSGSATPPKQPLTPPPSRPFASDTNPDRGQAARAPLGTWWNLPWEGS</sequence>
<evidence type="ECO:0000256" key="1">
    <source>
        <dbReference type="SAM" id="MobiDB-lite"/>
    </source>
</evidence>
<dbReference type="EMBL" id="CABFNP030000479">
    <property type="protein sequence ID" value="CAI6028384.1"/>
    <property type="molecule type" value="Genomic_DNA"/>
</dbReference>
<keyword evidence="3" id="KW-1185">Reference proteome</keyword>
<name>A0AA35PT44_9HYPO</name>
<reference evidence="2" key="1">
    <citation type="submission" date="2023-01" db="EMBL/GenBank/DDBJ databases">
        <authorList>
            <person name="Piombo E."/>
        </authorList>
    </citation>
    <scope>NUCLEOTIDE SEQUENCE</scope>
</reference>
<dbReference type="Proteomes" id="UP001160390">
    <property type="component" value="Unassembled WGS sequence"/>
</dbReference>
<proteinExistence type="predicted"/>